<feature type="transmembrane region" description="Helical" evidence="8">
    <location>
        <begin position="284"/>
        <end position="304"/>
    </location>
</feature>
<feature type="transmembrane region" description="Helical" evidence="8">
    <location>
        <begin position="316"/>
        <end position="335"/>
    </location>
</feature>
<name>A0A8K0G8A1_IGNLU</name>
<comment type="caution">
    <text evidence="10">The sequence shown here is derived from an EMBL/GenBank/DDBJ whole genome shotgun (WGS) entry which is preliminary data.</text>
</comment>
<dbReference type="InterPro" id="IPR020846">
    <property type="entry name" value="MFS_dom"/>
</dbReference>
<protein>
    <recommendedName>
        <fullName evidence="9">Major facilitator superfamily (MFS) profile domain-containing protein</fullName>
    </recommendedName>
</protein>
<dbReference type="PANTHER" id="PTHR48021">
    <property type="match status" value="1"/>
</dbReference>
<feature type="transmembrane region" description="Helical" evidence="8">
    <location>
        <begin position="35"/>
        <end position="56"/>
    </location>
</feature>
<dbReference type="Proteomes" id="UP000801492">
    <property type="component" value="Unassembled WGS sequence"/>
</dbReference>
<dbReference type="PRINTS" id="PR00171">
    <property type="entry name" value="SUGRTRNSPORT"/>
</dbReference>
<comment type="similarity">
    <text evidence="7">Belongs to the major facilitator superfamily. Sugar transporter (TC 2.A.1.1) family. Trehalose transporter subfamily.</text>
</comment>
<organism evidence="10 11">
    <name type="scientific">Ignelater luminosus</name>
    <name type="common">Cucubano</name>
    <name type="synonym">Pyrophorus luminosus</name>
    <dbReference type="NCBI Taxonomy" id="2038154"/>
    <lineage>
        <taxon>Eukaryota</taxon>
        <taxon>Metazoa</taxon>
        <taxon>Ecdysozoa</taxon>
        <taxon>Arthropoda</taxon>
        <taxon>Hexapoda</taxon>
        <taxon>Insecta</taxon>
        <taxon>Pterygota</taxon>
        <taxon>Neoptera</taxon>
        <taxon>Endopterygota</taxon>
        <taxon>Coleoptera</taxon>
        <taxon>Polyphaga</taxon>
        <taxon>Elateriformia</taxon>
        <taxon>Elateroidea</taxon>
        <taxon>Elateridae</taxon>
        <taxon>Agrypninae</taxon>
        <taxon>Pyrophorini</taxon>
        <taxon>Ignelater</taxon>
    </lineage>
</organism>
<feature type="transmembrane region" description="Helical" evidence="8">
    <location>
        <begin position="83"/>
        <end position="103"/>
    </location>
</feature>
<keyword evidence="5 8" id="KW-0472">Membrane</keyword>
<feature type="domain" description="Major facilitator superfamily (MFS) profile" evidence="9">
    <location>
        <begin position="35"/>
        <end position="472"/>
    </location>
</feature>
<dbReference type="AlphaFoldDB" id="A0A8K0G8A1"/>
<evidence type="ECO:0000256" key="3">
    <source>
        <dbReference type="ARBA" id="ARBA00022692"/>
    </source>
</evidence>
<feature type="transmembrane region" description="Helical" evidence="8">
    <location>
        <begin position="138"/>
        <end position="156"/>
    </location>
</feature>
<evidence type="ECO:0000256" key="5">
    <source>
        <dbReference type="ARBA" id="ARBA00023136"/>
    </source>
</evidence>
<dbReference type="GO" id="GO:0005886">
    <property type="term" value="C:plasma membrane"/>
    <property type="evidence" value="ECO:0007669"/>
    <property type="project" value="UniProtKB-SubCell"/>
</dbReference>
<dbReference type="Pfam" id="PF00083">
    <property type="entry name" value="Sugar_tr"/>
    <property type="match status" value="1"/>
</dbReference>
<keyword evidence="4 8" id="KW-1133">Transmembrane helix</keyword>
<accession>A0A8K0G8A1</accession>
<dbReference type="FunFam" id="1.20.1250.20:FF:000055">
    <property type="entry name" value="Facilitated trehalose transporter Tret1-2 homolog"/>
    <property type="match status" value="1"/>
</dbReference>
<evidence type="ECO:0000313" key="10">
    <source>
        <dbReference type="EMBL" id="KAF2889108.1"/>
    </source>
</evidence>
<evidence type="ECO:0000259" key="9">
    <source>
        <dbReference type="PROSITE" id="PS50850"/>
    </source>
</evidence>
<feature type="transmembrane region" description="Helical" evidence="8">
    <location>
        <begin position="417"/>
        <end position="438"/>
    </location>
</feature>
<evidence type="ECO:0000256" key="2">
    <source>
        <dbReference type="ARBA" id="ARBA00022475"/>
    </source>
</evidence>
<feature type="transmembrane region" description="Helical" evidence="8">
    <location>
        <begin position="347"/>
        <end position="368"/>
    </location>
</feature>
<feature type="transmembrane region" description="Helical" evidence="8">
    <location>
        <begin position="380"/>
        <end position="405"/>
    </location>
</feature>
<evidence type="ECO:0000313" key="11">
    <source>
        <dbReference type="Proteomes" id="UP000801492"/>
    </source>
</evidence>
<sequence>MILSRHNSMCSTMTLATLSGSAFPSMLFIKTRKRLYMSACTGNILALIVGLCFGWSSPYLPKLKEAAHIKENPLGRLITYDEASWLGSLLPLGAIFGTFIAGYCAQKIGRRKTMLFNIVIPFAVAFLIFAFADNIYSFYLARFVSGVTVSGVYTVVPMYLAEISEDEVRGFVCASIMTFETCGELIIYCIGPYVTIFASSMFGVCVCLVAALSIIFILPESPYYLLSINDKERAEKSLMKLRSETKEQVAFELEFMTAVMQEASGIQGTFLDLWKTKASRRAEVITLGLTIFQHWSGIVPVLLYSQSIFEQTGSGIPPQFCTMAVGLVQFLASFVTPGLVDKLGRRLMLFMSAMGMFVSEMALGTYFYMKDSGEDVSRVFWLPVACLVLYIVSYVSGFGPLIWTIMGEIFPTHLKAVAFSVGVFFWWSMGFVVGRVFYPISISVGMGGCFWLFSGFCFTAGIFILTYIIETKGKNIIEIQRLLNK</sequence>
<feature type="transmembrane region" description="Helical" evidence="8">
    <location>
        <begin position="168"/>
        <end position="188"/>
    </location>
</feature>
<dbReference type="InterPro" id="IPR003663">
    <property type="entry name" value="Sugar/inositol_transpt"/>
</dbReference>
<reference evidence="10" key="1">
    <citation type="submission" date="2019-08" db="EMBL/GenBank/DDBJ databases">
        <title>The genome of the North American firefly Photinus pyralis.</title>
        <authorList>
            <consortium name="Photinus pyralis genome working group"/>
            <person name="Fallon T.R."/>
            <person name="Sander Lower S.E."/>
            <person name="Weng J.-K."/>
        </authorList>
    </citation>
    <scope>NUCLEOTIDE SEQUENCE</scope>
    <source>
        <strain evidence="10">TRF0915ILg1</strain>
        <tissue evidence="10">Whole body</tissue>
    </source>
</reference>
<dbReference type="EMBL" id="VTPC01070712">
    <property type="protein sequence ID" value="KAF2889108.1"/>
    <property type="molecule type" value="Genomic_DNA"/>
</dbReference>
<evidence type="ECO:0000256" key="6">
    <source>
        <dbReference type="ARBA" id="ARBA00023180"/>
    </source>
</evidence>
<dbReference type="InterPro" id="IPR036259">
    <property type="entry name" value="MFS_trans_sf"/>
</dbReference>
<keyword evidence="2" id="KW-1003">Cell membrane</keyword>
<proteinExistence type="inferred from homology"/>
<keyword evidence="11" id="KW-1185">Reference proteome</keyword>
<dbReference type="OrthoDB" id="6744129at2759"/>
<evidence type="ECO:0000256" key="8">
    <source>
        <dbReference type="SAM" id="Phobius"/>
    </source>
</evidence>
<dbReference type="Gene3D" id="1.20.1250.20">
    <property type="entry name" value="MFS general substrate transporter like domains"/>
    <property type="match status" value="1"/>
</dbReference>
<keyword evidence="3 8" id="KW-0812">Transmembrane</keyword>
<feature type="transmembrane region" description="Helical" evidence="8">
    <location>
        <begin position="194"/>
        <end position="218"/>
    </location>
</feature>
<feature type="transmembrane region" description="Helical" evidence="8">
    <location>
        <begin position="115"/>
        <end position="132"/>
    </location>
</feature>
<dbReference type="GO" id="GO:0022857">
    <property type="term" value="F:transmembrane transporter activity"/>
    <property type="evidence" value="ECO:0007669"/>
    <property type="project" value="InterPro"/>
</dbReference>
<evidence type="ECO:0000256" key="1">
    <source>
        <dbReference type="ARBA" id="ARBA00004651"/>
    </source>
</evidence>
<evidence type="ECO:0000256" key="7">
    <source>
        <dbReference type="ARBA" id="ARBA00024348"/>
    </source>
</evidence>
<comment type="subcellular location">
    <subcellularLocation>
        <location evidence="1">Cell membrane</location>
        <topology evidence="1">Multi-pass membrane protein</topology>
    </subcellularLocation>
</comment>
<evidence type="ECO:0000256" key="4">
    <source>
        <dbReference type="ARBA" id="ARBA00022989"/>
    </source>
</evidence>
<dbReference type="SUPFAM" id="SSF103473">
    <property type="entry name" value="MFS general substrate transporter"/>
    <property type="match status" value="1"/>
</dbReference>
<feature type="transmembrane region" description="Helical" evidence="8">
    <location>
        <begin position="450"/>
        <end position="469"/>
    </location>
</feature>
<keyword evidence="6" id="KW-0325">Glycoprotein</keyword>
<dbReference type="PROSITE" id="PS50850">
    <property type="entry name" value="MFS"/>
    <property type="match status" value="1"/>
</dbReference>
<dbReference type="InterPro" id="IPR005828">
    <property type="entry name" value="MFS_sugar_transport-like"/>
</dbReference>
<gene>
    <name evidence="10" type="ORF">ILUMI_17066</name>
</gene>
<dbReference type="PANTHER" id="PTHR48021:SF47">
    <property type="entry name" value="GH17672P"/>
    <property type="match status" value="1"/>
</dbReference>
<dbReference type="InterPro" id="IPR050549">
    <property type="entry name" value="MFS_Trehalose_Transporter"/>
</dbReference>